<dbReference type="InterPro" id="IPR036812">
    <property type="entry name" value="NAD(P)_OxRdtase_dom_sf"/>
</dbReference>
<dbReference type="CDD" id="cd19079">
    <property type="entry name" value="AKR_EcYajO-like"/>
    <property type="match status" value="1"/>
</dbReference>
<feature type="domain" description="NADP-dependent oxidoreductase" evidence="4">
    <location>
        <begin position="21"/>
        <end position="332"/>
    </location>
</feature>
<dbReference type="Gene3D" id="3.20.20.100">
    <property type="entry name" value="NADP-dependent oxidoreductase domain"/>
    <property type="match status" value="1"/>
</dbReference>
<gene>
    <name evidence="5" type="ORF">VNI00_014291</name>
</gene>
<dbReference type="PANTHER" id="PTHR43364">
    <property type="entry name" value="NADH-SPECIFIC METHYLGLYOXAL REDUCTASE-RELATED"/>
    <property type="match status" value="1"/>
</dbReference>
<comment type="caution">
    <text evidence="5">The sequence shown here is derived from an EMBL/GenBank/DDBJ whole genome shotgun (WGS) entry which is preliminary data.</text>
</comment>
<dbReference type="PANTHER" id="PTHR43364:SF9">
    <property type="entry name" value="OXIDOREDUCTASE"/>
    <property type="match status" value="1"/>
</dbReference>
<keyword evidence="6" id="KW-1185">Reference proteome</keyword>
<name>A0AAW0BUJ7_9AGAR</name>
<organism evidence="5 6">
    <name type="scientific">Paramarasmius palmivorus</name>
    <dbReference type="NCBI Taxonomy" id="297713"/>
    <lineage>
        <taxon>Eukaryota</taxon>
        <taxon>Fungi</taxon>
        <taxon>Dikarya</taxon>
        <taxon>Basidiomycota</taxon>
        <taxon>Agaricomycotina</taxon>
        <taxon>Agaricomycetes</taxon>
        <taxon>Agaricomycetidae</taxon>
        <taxon>Agaricales</taxon>
        <taxon>Marasmiineae</taxon>
        <taxon>Marasmiaceae</taxon>
        <taxon>Paramarasmius</taxon>
    </lineage>
</organism>
<reference evidence="5 6" key="1">
    <citation type="submission" date="2024-01" db="EMBL/GenBank/DDBJ databases">
        <title>A draft genome for a cacao thread blight-causing isolate of Paramarasmius palmivorus.</title>
        <authorList>
            <person name="Baruah I.K."/>
            <person name="Bukari Y."/>
            <person name="Amoako-Attah I."/>
            <person name="Meinhardt L.W."/>
            <person name="Bailey B.A."/>
            <person name="Cohen S.P."/>
        </authorList>
    </citation>
    <scope>NUCLEOTIDE SEQUENCE [LARGE SCALE GENOMIC DNA]</scope>
    <source>
        <strain evidence="5 6">GH-12</strain>
    </source>
</reference>
<evidence type="ECO:0000256" key="3">
    <source>
        <dbReference type="SAM" id="MobiDB-lite"/>
    </source>
</evidence>
<dbReference type="Pfam" id="PF00248">
    <property type="entry name" value="Aldo_ket_red"/>
    <property type="match status" value="1"/>
</dbReference>
<keyword evidence="1" id="KW-0521">NADP</keyword>
<feature type="region of interest" description="Disordered" evidence="3">
    <location>
        <begin position="307"/>
        <end position="333"/>
    </location>
</feature>
<dbReference type="AlphaFoldDB" id="A0AAW0BUJ7"/>
<protein>
    <recommendedName>
        <fullName evidence="4">NADP-dependent oxidoreductase domain-containing protein</fullName>
    </recommendedName>
</protein>
<dbReference type="FunFam" id="3.20.20.100:FF:000004">
    <property type="entry name" value="Oxidoreductase, aldo/keto reductase"/>
    <property type="match status" value="1"/>
</dbReference>
<accession>A0AAW0BUJ7</accession>
<evidence type="ECO:0000256" key="1">
    <source>
        <dbReference type="ARBA" id="ARBA00022857"/>
    </source>
</evidence>
<evidence type="ECO:0000256" key="2">
    <source>
        <dbReference type="ARBA" id="ARBA00023002"/>
    </source>
</evidence>
<dbReference type="SUPFAM" id="SSF51430">
    <property type="entry name" value="NAD(P)-linked oxidoreductase"/>
    <property type="match status" value="1"/>
</dbReference>
<dbReference type="InterPro" id="IPR023210">
    <property type="entry name" value="NADP_OxRdtase_dom"/>
</dbReference>
<keyword evidence="2" id="KW-0560">Oxidoreductase</keyword>
<dbReference type="Proteomes" id="UP001383192">
    <property type="component" value="Unassembled WGS sequence"/>
</dbReference>
<dbReference type="InterPro" id="IPR050523">
    <property type="entry name" value="AKR_Detox_Biosynth"/>
</dbReference>
<evidence type="ECO:0000313" key="6">
    <source>
        <dbReference type="Proteomes" id="UP001383192"/>
    </source>
</evidence>
<evidence type="ECO:0000259" key="4">
    <source>
        <dbReference type="Pfam" id="PF00248"/>
    </source>
</evidence>
<evidence type="ECO:0000313" key="5">
    <source>
        <dbReference type="EMBL" id="KAK7030274.1"/>
    </source>
</evidence>
<dbReference type="GO" id="GO:0016491">
    <property type="term" value="F:oxidoreductase activity"/>
    <property type="evidence" value="ECO:0007669"/>
    <property type="project" value="UniProtKB-KW"/>
</dbReference>
<dbReference type="EMBL" id="JAYKXP010000079">
    <property type="protein sequence ID" value="KAK7030274.1"/>
    <property type="molecule type" value="Genomic_DNA"/>
</dbReference>
<proteinExistence type="predicted"/>
<dbReference type="GO" id="GO:0005829">
    <property type="term" value="C:cytosol"/>
    <property type="evidence" value="ECO:0007669"/>
    <property type="project" value="UniProtKB-ARBA"/>
</dbReference>
<sequence>MPQQVQYTQLGKSGLRVSVPILGTMGFGTPEWMPWALNEEKSMEILKAAWDRGINTFDTANTYSNGECERIIGRFIKKYSIPRSQIVILTKCFSIVADEPSTVAWYPHEVEHQRRYVNQGGLSRAALFNQVDGCLERLQTSYIDLLQIARYDPSTPAEEIMKTLHDLVQSGKVRYIGGSSMRTWQFAHLNETAARNGWTKFVSMEDEYSLLYREEEREMHPYCRFNGIGILVWSPLFGGNLARPIGNSSTRMEATNNSPYAFNPTDADREIVSRVEELSKKHGVSMATVALAWVASKVSSPVVGTSSVKRLDDNIPSPDLKLSSEEVEYLEEP</sequence>